<gene>
    <name evidence="7" type="ORF">GDO86_010785</name>
</gene>
<dbReference type="PROSITE" id="PS00135">
    <property type="entry name" value="TRYPSIN_SER"/>
    <property type="match status" value="1"/>
</dbReference>
<dbReference type="InterPro" id="IPR018114">
    <property type="entry name" value="TRYPSIN_HIS"/>
</dbReference>
<name>A0A8T2JGL3_9PIPI</name>
<keyword evidence="4" id="KW-1015">Disulfide bond</keyword>
<evidence type="ECO:0000313" key="8">
    <source>
        <dbReference type="Proteomes" id="UP000812440"/>
    </source>
</evidence>
<comment type="caution">
    <text evidence="7">The sequence shown here is derived from an EMBL/GenBank/DDBJ whole genome shotgun (WGS) entry which is preliminary data.</text>
</comment>
<dbReference type="Proteomes" id="UP000812440">
    <property type="component" value="Chromosome 6"/>
</dbReference>
<evidence type="ECO:0000256" key="2">
    <source>
        <dbReference type="ARBA" id="ARBA00022801"/>
    </source>
</evidence>
<dbReference type="FunFam" id="2.40.10.10:FF:000003">
    <property type="entry name" value="Transmembrane serine protease 3"/>
    <property type="match status" value="1"/>
</dbReference>
<dbReference type="EMBL" id="JAACNH010000005">
    <property type="protein sequence ID" value="KAG8441731.1"/>
    <property type="molecule type" value="Genomic_DNA"/>
</dbReference>
<keyword evidence="3 5" id="KW-0720">Serine protease</keyword>
<dbReference type="Gene3D" id="2.40.10.10">
    <property type="entry name" value="Trypsin-like serine proteases"/>
    <property type="match status" value="2"/>
</dbReference>
<reference evidence="7" key="1">
    <citation type="thesis" date="2020" institute="ProQuest LLC" country="789 East Eisenhower Parkway, Ann Arbor, MI, USA">
        <title>Comparative Genomics and Chromosome Evolution.</title>
        <authorList>
            <person name="Mudd A.B."/>
        </authorList>
    </citation>
    <scope>NUCLEOTIDE SEQUENCE</scope>
    <source>
        <strain evidence="7">Female2</strain>
        <tissue evidence="7">Blood</tissue>
    </source>
</reference>
<evidence type="ECO:0000256" key="4">
    <source>
        <dbReference type="ARBA" id="ARBA00023157"/>
    </source>
</evidence>
<evidence type="ECO:0000256" key="3">
    <source>
        <dbReference type="ARBA" id="ARBA00022825"/>
    </source>
</evidence>
<feature type="domain" description="Peptidase S1" evidence="6">
    <location>
        <begin position="1"/>
        <end position="230"/>
    </location>
</feature>
<accession>A0A8T2JGL3</accession>
<dbReference type="InterPro" id="IPR033116">
    <property type="entry name" value="TRYPSIN_SER"/>
</dbReference>
<organism evidence="7 8">
    <name type="scientific">Hymenochirus boettgeri</name>
    <name type="common">Congo dwarf clawed frog</name>
    <dbReference type="NCBI Taxonomy" id="247094"/>
    <lineage>
        <taxon>Eukaryota</taxon>
        <taxon>Metazoa</taxon>
        <taxon>Chordata</taxon>
        <taxon>Craniata</taxon>
        <taxon>Vertebrata</taxon>
        <taxon>Euteleostomi</taxon>
        <taxon>Amphibia</taxon>
        <taxon>Batrachia</taxon>
        <taxon>Anura</taxon>
        <taxon>Pipoidea</taxon>
        <taxon>Pipidae</taxon>
        <taxon>Pipinae</taxon>
        <taxon>Hymenochirus</taxon>
    </lineage>
</organism>
<dbReference type="InterPro" id="IPR009003">
    <property type="entry name" value="Peptidase_S1_PA"/>
</dbReference>
<dbReference type="InterPro" id="IPR001314">
    <property type="entry name" value="Peptidase_S1A"/>
</dbReference>
<dbReference type="OrthoDB" id="6339452at2759"/>
<dbReference type="AlphaFoldDB" id="A0A8T2JGL3"/>
<dbReference type="CDD" id="cd00190">
    <property type="entry name" value="Tryp_SPc"/>
    <property type="match status" value="1"/>
</dbReference>
<dbReference type="InterPro" id="IPR043504">
    <property type="entry name" value="Peptidase_S1_PA_chymotrypsin"/>
</dbReference>
<evidence type="ECO:0000259" key="6">
    <source>
        <dbReference type="PROSITE" id="PS50240"/>
    </source>
</evidence>
<proteinExistence type="predicted"/>
<keyword evidence="1 5" id="KW-0645">Protease</keyword>
<dbReference type="GO" id="GO:0004252">
    <property type="term" value="F:serine-type endopeptidase activity"/>
    <property type="evidence" value="ECO:0007669"/>
    <property type="project" value="InterPro"/>
</dbReference>
<sequence>MVSIQHKTSSGFSHICGGTIIDEMWVVTAAHCFKHLKRKEDSYSWRLVFGANHLSEIEPEVEIRRITQVIEPSNYDPKKEKNDIALLHLDMPITFTDYVQPACFPAPAANVDKLDDCYIAGWGVIDQDADEPSVVLQEAQVRKIDLKTCNSSNWYNGDIGEYNLCAGYEEGGIDSCQGDSGGPLMCKAKKAKFYAVVGVTSWGSGCAQKKKPGVYTSTKYFIKWIQTNVNRKESSKNKIIRKRSIRKMLFTPNCMATFTRASDDRLKSMSKPNASIVQYINIPLATRAKVISNWSQGVIISPSATNWMKIPMDFFHLSKPTYSKLLL</sequence>
<keyword evidence="2 5" id="KW-0378">Hydrolase</keyword>
<dbReference type="GO" id="GO:0007340">
    <property type="term" value="P:acrosome reaction"/>
    <property type="evidence" value="ECO:0007669"/>
    <property type="project" value="TreeGrafter"/>
</dbReference>
<dbReference type="PROSITE" id="PS50240">
    <property type="entry name" value="TRYPSIN_DOM"/>
    <property type="match status" value="1"/>
</dbReference>
<keyword evidence="8" id="KW-1185">Reference proteome</keyword>
<protein>
    <recommendedName>
        <fullName evidence="6">Peptidase S1 domain-containing protein</fullName>
    </recommendedName>
</protein>
<evidence type="ECO:0000256" key="1">
    <source>
        <dbReference type="ARBA" id="ARBA00022670"/>
    </source>
</evidence>
<dbReference type="PANTHER" id="PTHR24252">
    <property type="entry name" value="ACROSIN-RELATED"/>
    <property type="match status" value="1"/>
</dbReference>
<evidence type="ECO:0000256" key="5">
    <source>
        <dbReference type="RuleBase" id="RU363034"/>
    </source>
</evidence>
<dbReference type="Pfam" id="PF00089">
    <property type="entry name" value="Trypsin"/>
    <property type="match status" value="1"/>
</dbReference>
<dbReference type="InterPro" id="IPR001254">
    <property type="entry name" value="Trypsin_dom"/>
</dbReference>
<dbReference type="SMART" id="SM00020">
    <property type="entry name" value="Tryp_SPc"/>
    <property type="match status" value="1"/>
</dbReference>
<dbReference type="PANTHER" id="PTHR24252:SF23">
    <property type="entry name" value="ACROSIN-LIKE"/>
    <property type="match status" value="1"/>
</dbReference>
<evidence type="ECO:0000313" key="7">
    <source>
        <dbReference type="EMBL" id="KAG8441731.1"/>
    </source>
</evidence>
<dbReference type="PROSITE" id="PS00134">
    <property type="entry name" value="TRYPSIN_HIS"/>
    <property type="match status" value="1"/>
</dbReference>
<dbReference type="PRINTS" id="PR00722">
    <property type="entry name" value="CHYMOTRYPSIN"/>
</dbReference>
<dbReference type="SUPFAM" id="SSF50494">
    <property type="entry name" value="Trypsin-like serine proteases"/>
    <property type="match status" value="1"/>
</dbReference>
<dbReference type="GO" id="GO:0006508">
    <property type="term" value="P:proteolysis"/>
    <property type="evidence" value="ECO:0007669"/>
    <property type="project" value="UniProtKB-KW"/>
</dbReference>